<evidence type="ECO:0000313" key="4">
    <source>
        <dbReference type="EMBL" id="GJS54581.1"/>
    </source>
</evidence>
<feature type="compositionally biased region" description="Polar residues" evidence="2">
    <location>
        <begin position="540"/>
        <end position="553"/>
    </location>
</feature>
<dbReference type="InterPro" id="IPR057985">
    <property type="entry name" value="TPR_PSMD3_N"/>
</dbReference>
<dbReference type="Proteomes" id="UP001151760">
    <property type="component" value="Unassembled WGS sequence"/>
</dbReference>
<protein>
    <submittedName>
        <fullName evidence="4">Probable 26S proteasome non-ATPase regulatory subunit 3</fullName>
    </submittedName>
</protein>
<proteinExistence type="predicted"/>
<gene>
    <name evidence="4" type="ORF">Tco_0627943</name>
</gene>
<evidence type="ECO:0000259" key="3">
    <source>
        <dbReference type="Pfam" id="PF25573"/>
    </source>
</evidence>
<dbReference type="SMART" id="SM00753">
    <property type="entry name" value="PAM"/>
    <property type="match status" value="1"/>
</dbReference>
<evidence type="ECO:0000313" key="5">
    <source>
        <dbReference type="Proteomes" id="UP001151760"/>
    </source>
</evidence>
<dbReference type="Pfam" id="PF25573">
    <property type="entry name" value="TPR_PSMD3_N"/>
    <property type="match status" value="1"/>
</dbReference>
<feature type="region of interest" description="Disordered" evidence="2">
    <location>
        <begin position="484"/>
        <end position="516"/>
    </location>
</feature>
<feature type="compositionally biased region" description="Acidic residues" evidence="2">
    <location>
        <begin position="33"/>
        <end position="70"/>
    </location>
</feature>
<reference evidence="4" key="1">
    <citation type="journal article" date="2022" name="Int. J. Mol. Sci.">
        <title>Draft Genome of Tanacetum Coccineum: Genomic Comparison of Closely Related Tanacetum-Family Plants.</title>
        <authorList>
            <person name="Yamashiro T."/>
            <person name="Shiraishi A."/>
            <person name="Nakayama K."/>
            <person name="Satake H."/>
        </authorList>
    </citation>
    <scope>NUCLEOTIDE SEQUENCE</scope>
</reference>
<evidence type="ECO:0000256" key="1">
    <source>
        <dbReference type="ARBA" id="ARBA00022679"/>
    </source>
</evidence>
<dbReference type="GO" id="GO:0000502">
    <property type="term" value="C:proteasome complex"/>
    <property type="evidence" value="ECO:0007669"/>
    <property type="project" value="UniProtKB-KW"/>
</dbReference>
<accession>A0ABQ4WNV9</accession>
<feature type="compositionally biased region" description="Polar residues" evidence="2">
    <location>
        <begin position="487"/>
        <end position="498"/>
    </location>
</feature>
<organism evidence="4 5">
    <name type="scientific">Tanacetum coccineum</name>
    <dbReference type="NCBI Taxonomy" id="301880"/>
    <lineage>
        <taxon>Eukaryota</taxon>
        <taxon>Viridiplantae</taxon>
        <taxon>Streptophyta</taxon>
        <taxon>Embryophyta</taxon>
        <taxon>Tracheophyta</taxon>
        <taxon>Spermatophyta</taxon>
        <taxon>Magnoliopsida</taxon>
        <taxon>eudicotyledons</taxon>
        <taxon>Gunneridae</taxon>
        <taxon>Pentapetalae</taxon>
        <taxon>asterids</taxon>
        <taxon>campanulids</taxon>
        <taxon>Asterales</taxon>
        <taxon>Asteraceae</taxon>
        <taxon>Asteroideae</taxon>
        <taxon>Anthemideae</taxon>
        <taxon>Anthemidinae</taxon>
        <taxon>Tanacetum</taxon>
    </lineage>
</organism>
<feature type="region of interest" description="Disordered" evidence="2">
    <location>
        <begin position="1"/>
        <end position="70"/>
    </location>
</feature>
<keyword evidence="4" id="KW-0647">Proteasome</keyword>
<evidence type="ECO:0000256" key="2">
    <source>
        <dbReference type="SAM" id="MobiDB-lite"/>
    </source>
</evidence>
<feature type="domain" description="26S proteasome non-ATPase regulatory subunit 3 N-terminal TPR repeats" evidence="3">
    <location>
        <begin position="270"/>
        <end position="452"/>
    </location>
</feature>
<dbReference type="PANTHER" id="PTHR10758">
    <property type="entry name" value="26S PROTEASOME NON-ATPASE REGULATORY SUBUNIT 3/COP9 SIGNALOSOME COMPLEX SUBUNIT 3"/>
    <property type="match status" value="1"/>
</dbReference>
<dbReference type="InterPro" id="IPR025527">
    <property type="entry name" value="HUWE1/Rev1_UBM"/>
</dbReference>
<name>A0ABQ4WNV9_9ASTR</name>
<reference evidence="4" key="2">
    <citation type="submission" date="2022-01" db="EMBL/GenBank/DDBJ databases">
        <authorList>
            <person name="Yamashiro T."/>
            <person name="Shiraishi A."/>
            <person name="Satake H."/>
            <person name="Nakayama K."/>
        </authorList>
    </citation>
    <scope>NUCLEOTIDE SEQUENCE</scope>
</reference>
<comment type="caution">
    <text evidence="4">The sequence shown here is derived from an EMBL/GenBank/DDBJ whole genome shotgun (WGS) entry which is preliminary data.</text>
</comment>
<keyword evidence="5" id="KW-1185">Reference proteome</keyword>
<dbReference type="InterPro" id="IPR050756">
    <property type="entry name" value="CSN3"/>
</dbReference>
<dbReference type="Gene3D" id="6.10.250.1630">
    <property type="match status" value="1"/>
</dbReference>
<dbReference type="EMBL" id="BQNB010008809">
    <property type="protein sequence ID" value="GJS54581.1"/>
    <property type="molecule type" value="Genomic_DNA"/>
</dbReference>
<keyword evidence="1" id="KW-0808">Transferase</keyword>
<feature type="region of interest" description="Disordered" evidence="2">
    <location>
        <begin position="537"/>
        <end position="560"/>
    </location>
</feature>
<dbReference type="Pfam" id="PF14377">
    <property type="entry name" value="UBM"/>
    <property type="match status" value="3"/>
</dbReference>
<sequence length="1006" mass="110261">MHESSDNTRVLENGFDSMGIRFEIQPDIQESLDKDDAEEMSGDEDEEEEDEEEDEDGDQDDHEIDEDDFDEEMIEEEGEDDGMRLMVEDHGFSNDALHVMPVEVFGSRRQGRTTSIYNLLGRAGDTSAPSQHPLLVEPSSSRPVLSRQAACGLMTSKVVDTSSIPSGLEDLLVSHLRPPTPETAPDTDTTVDAQTQDGTDQLQASSEMVPEPITENISNNESVLTVDESRQCTGAKVAISKFSLSSVSLCWEVEIDIREAVKTESELVYTPKEDDENDMEVDTASSAPQATVKHSPELEIYCYLLVLIFLIDQKKYTEALPCLKETTNRRTVDVLASRLYFYYSLSYELTDSLSEIRGNLLALHRVATLRHDELGQETLLNLLLHNYLHYNLYDQAEKLRSKAPRFEAHSNQQYLFYLGKIGTIQLEYTDAKESLLQAARKAPVAALGFRVYFERENKQGPVDSRTRRTNVSLGNTASVSGIEASLHSVTEVSESPSQEAEEGDAAQDTQHDSGSASAQIDPAFLDALPEELRAEVLSGRQGSATQPSNTEPQNGGEIDPEFLAALPPDIRAEVLAQQQAQGVQRSQELDGQPVEMDNVSIIATFPSEIREEVLLTSSDAVLSNLTPALVAEANMLRERFARRYNRTLFGMLPRSRRGESSRRGEGIGSSLDTRLVSEMLGKEDEVVEESSVGNDSVGGIGLVSGGRKVYWRSASWSSSHVLLPPNKRKRDDAVLPDGLGGHGKQIKIRLLKKPRGPEPGVDASLSNVGGVETPVRALNSVQVPGVAGRNMSWKTIVPQGHLVNDVPSSSLNLSNAPSVTRRIDVQGPRLVDSKWLQVLEQPMCHEQVAPNSGTAAVPRSHVEREIPRPSLNAGIPKMPTSHLQHENISNASVLGKRSIAEMTVPSVNGPARSEMGVLLSGVPQRVGPTRSEKGKEDAVGSWVPPVMALCGGGGEDEDWLSKKCKTVKSCSKGVDMCELAAPSLWQPYARFLVDAHVYAMPYTVPF</sequence>
<dbReference type="PANTHER" id="PTHR10758:SF18">
    <property type="entry name" value="PROTEASOME COMPONENT (PCI) DOMAIN, 26S PROTEASOME REGULATORY SUBUNIT"/>
    <property type="match status" value="1"/>
</dbReference>